<dbReference type="InterPro" id="IPR045225">
    <property type="entry name" value="Uracil/uridine/allantoin_perm"/>
</dbReference>
<evidence type="ECO:0000256" key="2">
    <source>
        <dbReference type="ARBA" id="ARBA00008974"/>
    </source>
</evidence>
<feature type="transmembrane region" description="Helical" evidence="6">
    <location>
        <begin position="418"/>
        <end position="439"/>
    </location>
</feature>
<accession>A0AAV9ER20</accession>
<dbReference type="AlphaFoldDB" id="A0AAV9ER20"/>
<dbReference type="InterPro" id="IPR001248">
    <property type="entry name" value="Pur-cyt_permease"/>
</dbReference>
<feature type="transmembrane region" description="Helical" evidence="6">
    <location>
        <begin position="219"/>
        <end position="239"/>
    </location>
</feature>
<evidence type="ECO:0000313" key="8">
    <source>
        <dbReference type="Proteomes" id="UP001180020"/>
    </source>
</evidence>
<feature type="transmembrane region" description="Helical" evidence="6">
    <location>
        <begin position="150"/>
        <end position="169"/>
    </location>
</feature>
<protein>
    <submittedName>
        <fullName evidence="7">Uncharacterized protein</fullName>
    </submittedName>
</protein>
<keyword evidence="5 6" id="KW-0472">Membrane</keyword>
<dbReference type="GO" id="GO:0005886">
    <property type="term" value="C:plasma membrane"/>
    <property type="evidence" value="ECO:0007669"/>
    <property type="project" value="TreeGrafter"/>
</dbReference>
<organism evidence="7 8">
    <name type="scientific">Acorus calamus</name>
    <name type="common">Sweet flag</name>
    <dbReference type="NCBI Taxonomy" id="4465"/>
    <lineage>
        <taxon>Eukaryota</taxon>
        <taxon>Viridiplantae</taxon>
        <taxon>Streptophyta</taxon>
        <taxon>Embryophyta</taxon>
        <taxon>Tracheophyta</taxon>
        <taxon>Spermatophyta</taxon>
        <taxon>Magnoliopsida</taxon>
        <taxon>Liliopsida</taxon>
        <taxon>Acoraceae</taxon>
        <taxon>Acorus</taxon>
    </lineage>
</organism>
<comment type="similarity">
    <text evidence="2">Belongs to the purine-cytosine permease (2.A.39) family.</text>
</comment>
<reference evidence="7" key="2">
    <citation type="submission" date="2023-06" db="EMBL/GenBank/DDBJ databases">
        <authorList>
            <person name="Ma L."/>
            <person name="Liu K.-W."/>
            <person name="Li Z."/>
            <person name="Hsiao Y.-Y."/>
            <person name="Qi Y."/>
            <person name="Fu T."/>
            <person name="Tang G."/>
            <person name="Zhang D."/>
            <person name="Sun W.-H."/>
            <person name="Liu D.-K."/>
            <person name="Li Y."/>
            <person name="Chen G.-Z."/>
            <person name="Liu X.-D."/>
            <person name="Liao X.-Y."/>
            <person name="Jiang Y.-T."/>
            <person name="Yu X."/>
            <person name="Hao Y."/>
            <person name="Huang J."/>
            <person name="Zhao X.-W."/>
            <person name="Ke S."/>
            <person name="Chen Y.-Y."/>
            <person name="Wu W.-L."/>
            <person name="Hsu J.-L."/>
            <person name="Lin Y.-F."/>
            <person name="Huang M.-D."/>
            <person name="Li C.-Y."/>
            <person name="Huang L."/>
            <person name="Wang Z.-W."/>
            <person name="Zhao X."/>
            <person name="Zhong W.-Y."/>
            <person name="Peng D.-H."/>
            <person name="Ahmad S."/>
            <person name="Lan S."/>
            <person name="Zhang J.-S."/>
            <person name="Tsai W.-C."/>
            <person name="Van De Peer Y."/>
            <person name="Liu Z.-J."/>
        </authorList>
    </citation>
    <scope>NUCLEOTIDE SEQUENCE</scope>
    <source>
        <strain evidence="7">CP</strain>
        <tissue evidence="7">Leaves</tissue>
    </source>
</reference>
<dbReference type="Gene3D" id="1.10.4160.10">
    <property type="entry name" value="Hydantoin permease"/>
    <property type="match status" value="1"/>
</dbReference>
<feature type="transmembrane region" description="Helical" evidence="6">
    <location>
        <begin position="68"/>
        <end position="88"/>
    </location>
</feature>
<dbReference type="Proteomes" id="UP001180020">
    <property type="component" value="Unassembled WGS sequence"/>
</dbReference>
<feature type="transmembrane region" description="Helical" evidence="6">
    <location>
        <begin position="299"/>
        <end position="326"/>
    </location>
</feature>
<dbReference type="PANTHER" id="PTHR30618:SF0">
    <property type="entry name" value="PURINE-URACIL PERMEASE NCS1"/>
    <property type="match status" value="1"/>
</dbReference>
<sequence>MTATTPQPQSEGIATAFPSAATNDDLRPTAASERTFTGWDIASLWISLVVCVPNYYLAGSLVDVGMSWWQGVLIVVLANTIQLFPLILTGGAGAKHGVPFPVLARASFGVRGAHIPAVLRSLVACGWCGVETWIGGQALSLLLYLPNPSFIADFACFIVCFAVQLFITWKGVHRIRTLERHAAPLLIALTLALFAWAYARAGGLGRMLSLPSRLTPREFRSLLLPSLTANIGSWSGLALNIPDFTRHARSQSDQALGQAGLPLFMGAFAFVGLAVTSATEPIFGRLISDPIELLAAVGGGFFVRLVAVSGLCLALITTNVAANFVASANTFISLAPKVFTFGRGALLTAAIGVAFQPWRILSSSDSFMYTWLVGYSAVLAPISGIVMVDYYVLRRRELNIDALYSNSKFGDYYYSKGYNLGAIAALVMGIAPVIPGFLHKTKVLSDCPEIFVGIYDNCWFFGFFTGGTLYWGLSLLFGGGGGGGGEISDSLVADPLLRRVDS</sequence>
<dbReference type="Pfam" id="PF02133">
    <property type="entry name" value="Transp_cyt_pur"/>
    <property type="match status" value="1"/>
</dbReference>
<dbReference type="EMBL" id="JAUJYO010000006">
    <property type="protein sequence ID" value="KAK1315299.1"/>
    <property type="molecule type" value="Genomic_DNA"/>
</dbReference>
<feature type="transmembrane region" description="Helical" evidence="6">
    <location>
        <begin position="459"/>
        <end position="478"/>
    </location>
</feature>
<evidence type="ECO:0000256" key="3">
    <source>
        <dbReference type="ARBA" id="ARBA00022692"/>
    </source>
</evidence>
<comment type="caution">
    <text evidence="7">The sequence shown here is derived from an EMBL/GenBank/DDBJ whole genome shotgun (WGS) entry which is preliminary data.</text>
</comment>
<name>A0AAV9ER20_ACOCL</name>
<evidence type="ECO:0000256" key="1">
    <source>
        <dbReference type="ARBA" id="ARBA00004141"/>
    </source>
</evidence>
<evidence type="ECO:0000256" key="6">
    <source>
        <dbReference type="SAM" id="Phobius"/>
    </source>
</evidence>
<feature type="transmembrane region" description="Helical" evidence="6">
    <location>
        <begin position="181"/>
        <end position="199"/>
    </location>
</feature>
<dbReference type="PANTHER" id="PTHR30618">
    <property type="entry name" value="NCS1 FAMILY PURINE/PYRIMIDINE TRANSPORTER"/>
    <property type="match status" value="1"/>
</dbReference>
<keyword evidence="8" id="KW-1185">Reference proteome</keyword>
<feature type="transmembrane region" description="Helical" evidence="6">
    <location>
        <begin position="260"/>
        <end position="279"/>
    </location>
</feature>
<comment type="subcellular location">
    <subcellularLocation>
        <location evidence="1">Membrane</location>
        <topology evidence="1">Multi-pass membrane protein</topology>
    </subcellularLocation>
</comment>
<feature type="transmembrane region" description="Helical" evidence="6">
    <location>
        <begin position="368"/>
        <end position="393"/>
    </location>
</feature>
<dbReference type="CDD" id="cd11485">
    <property type="entry name" value="SLC-NCS1sbd_YbbW-like"/>
    <property type="match status" value="1"/>
</dbReference>
<evidence type="ECO:0000313" key="7">
    <source>
        <dbReference type="EMBL" id="KAK1315299.1"/>
    </source>
</evidence>
<evidence type="ECO:0000256" key="5">
    <source>
        <dbReference type="ARBA" id="ARBA00023136"/>
    </source>
</evidence>
<reference evidence="7" key="1">
    <citation type="journal article" date="2023" name="Nat. Commun.">
        <title>Diploid and tetraploid genomes of Acorus and the evolution of monocots.</title>
        <authorList>
            <person name="Ma L."/>
            <person name="Liu K.W."/>
            <person name="Li Z."/>
            <person name="Hsiao Y.Y."/>
            <person name="Qi Y."/>
            <person name="Fu T."/>
            <person name="Tang G.D."/>
            <person name="Zhang D."/>
            <person name="Sun W.H."/>
            <person name="Liu D.K."/>
            <person name="Li Y."/>
            <person name="Chen G.Z."/>
            <person name="Liu X.D."/>
            <person name="Liao X.Y."/>
            <person name="Jiang Y.T."/>
            <person name="Yu X."/>
            <person name="Hao Y."/>
            <person name="Huang J."/>
            <person name="Zhao X.W."/>
            <person name="Ke S."/>
            <person name="Chen Y.Y."/>
            <person name="Wu W.L."/>
            <person name="Hsu J.L."/>
            <person name="Lin Y.F."/>
            <person name="Huang M.D."/>
            <person name="Li C.Y."/>
            <person name="Huang L."/>
            <person name="Wang Z.W."/>
            <person name="Zhao X."/>
            <person name="Zhong W.Y."/>
            <person name="Peng D.H."/>
            <person name="Ahmad S."/>
            <person name="Lan S."/>
            <person name="Zhang J.S."/>
            <person name="Tsai W.C."/>
            <person name="Van de Peer Y."/>
            <person name="Liu Z.J."/>
        </authorList>
    </citation>
    <scope>NUCLEOTIDE SEQUENCE</scope>
    <source>
        <strain evidence="7">CP</strain>
    </source>
</reference>
<feature type="transmembrane region" description="Helical" evidence="6">
    <location>
        <begin position="36"/>
        <end position="56"/>
    </location>
</feature>
<evidence type="ECO:0000256" key="4">
    <source>
        <dbReference type="ARBA" id="ARBA00022989"/>
    </source>
</evidence>
<dbReference type="GO" id="GO:0015205">
    <property type="term" value="F:nucleobase transmembrane transporter activity"/>
    <property type="evidence" value="ECO:0007669"/>
    <property type="project" value="TreeGrafter"/>
</dbReference>
<keyword evidence="4 6" id="KW-1133">Transmembrane helix</keyword>
<gene>
    <name evidence="7" type="ORF">QJS10_CPA06g00437</name>
</gene>
<proteinExistence type="inferred from homology"/>
<keyword evidence="3 6" id="KW-0812">Transmembrane</keyword>
<feature type="transmembrane region" description="Helical" evidence="6">
    <location>
        <begin position="338"/>
        <end position="356"/>
    </location>
</feature>